<dbReference type="AlphaFoldDB" id="A0A951PEU3"/>
<feature type="transmembrane region" description="Helical" evidence="2">
    <location>
        <begin position="317"/>
        <end position="335"/>
    </location>
</feature>
<reference evidence="4" key="1">
    <citation type="submission" date="2021-05" db="EMBL/GenBank/DDBJ databases">
        <authorList>
            <person name="Pietrasiak N."/>
            <person name="Ward R."/>
            <person name="Stajich J.E."/>
            <person name="Kurbessoian T."/>
        </authorList>
    </citation>
    <scope>NUCLEOTIDE SEQUENCE</scope>
    <source>
        <strain evidence="4">GSE-TBD4-15B</strain>
    </source>
</reference>
<feature type="transmembrane region" description="Helical" evidence="2">
    <location>
        <begin position="12"/>
        <end position="30"/>
    </location>
</feature>
<dbReference type="EMBL" id="JAHHHV010000080">
    <property type="protein sequence ID" value="MBW4467748.1"/>
    <property type="molecule type" value="Genomic_DNA"/>
</dbReference>
<feature type="transmembrane region" description="Helical" evidence="2">
    <location>
        <begin position="386"/>
        <end position="405"/>
    </location>
</feature>
<feature type="domain" description="4Fe-4S ferredoxin-type" evidence="3">
    <location>
        <begin position="159"/>
        <end position="199"/>
    </location>
</feature>
<evidence type="ECO:0000313" key="5">
    <source>
        <dbReference type="Proteomes" id="UP000707356"/>
    </source>
</evidence>
<feature type="transmembrane region" description="Helical" evidence="2">
    <location>
        <begin position="356"/>
        <end position="374"/>
    </location>
</feature>
<dbReference type="InterPro" id="IPR017896">
    <property type="entry name" value="4Fe4S_Fe-S-bd"/>
</dbReference>
<comment type="caution">
    <text evidence="4">The sequence shown here is derived from an EMBL/GenBank/DDBJ whole genome shotgun (WGS) entry which is preliminary data.</text>
</comment>
<feature type="region of interest" description="Disordered" evidence="1">
    <location>
        <begin position="536"/>
        <end position="560"/>
    </location>
</feature>
<evidence type="ECO:0000256" key="2">
    <source>
        <dbReference type="SAM" id="Phobius"/>
    </source>
</evidence>
<keyword evidence="2" id="KW-0812">Transmembrane</keyword>
<dbReference type="Proteomes" id="UP000707356">
    <property type="component" value="Unassembled WGS sequence"/>
</dbReference>
<gene>
    <name evidence="4" type="ORF">KME07_20160</name>
</gene>
<accession>A0A951PEU3</accession>
<evidence type="ECO:0000313" key="4">
    <source>
        <dbReference type="EMBL" id="MBW4467748.1"/>
    </source>
</evidence>
<evidence type="ECO:0000256" key="1">
    <source>
        <dbReference type="SAM" id="MobiDB-lite"/>
    </source>
</evidence>
<keyword evidence="2" id="KW-1133">Transmembrane helix</keyword>
<sequence>MLSTASEKTLHIVRWILIVSWLLLILSLFYDPFSAALTDPTHSWSPLSDITTDSAYCIQVQGDCLTLVPYPIATRVFWGMVVPSAIMILLVFGHETWRRICPLYFFSQIPRAVGLKPILNIQQNSWLKRNHFYLQFVLFFIGLTARILFINAARPVLGAFLILTLLAALTVVWLYGGRSWCHYICPFGIVQTVFTGPRGLLGSKAHTSVPGSITQSMCRRVEPASGMTQSTCIGCKSACMDIDSEKSYWEDLVQPGRRLVQYGYLGLVLGYFAYYRLYSGNFNYYFSGAWAHEPDPLHRLFKPGFYLFDSPVPVPKLVAAPLTLGLFVILSVILCKRFEKLYRAWRRRSAIDSEQALHEVFSLIAFVAFNSFFIYGGRPEINRLPIAVQFLFQAVTVLVSAVWLMRTWSCSPETYRRESLLDKLRRQLKKLPIAANLPDGRSLDQLKLDEVYILAKTLPGATRQQNCQIYQDVLRDVLQAGQVSATQSLQLLEPLRQQLEISEAEHLAMLLKLDSNGETWLYSAATAAEPMMQTRLRTNRSTSQSIQESSNQKTQLRRKL</sequence>
<keyword evidence="2" id="KW-0472">Membrane</keyword>
<organism evidence="4 5">
    <name type="scientific">Pegethrix bostrychoides GSE-TBD4-15B</name>
    <dbReference type="NCBI Taxonomy" id="2839662"/>
    <lineage>
        <taxon>Bacteria</taxon>
        <taxon>Bacillati</taxon>
        <taxon>Cyanobacteriota</taxon>
        <taxon>Cyanophyceae</taxon>
        <taxon>Oculatellales</taxon>
        <taxon>Oculatellaceae</taxon>
        <taxon>Pegethrix</taxon>
    </lineage>
</organism>
<feature type="transmembrane region" description="Helical" evidence="2">
    <location>
        <begin position="259"/>
        <end position="277"/>
    </location>
</feature>
<feature type="compositionally biased region" description="Polar residues" evidence="1">
    <location>
        <begin position="536"/>
        <end position="554"/>
    </location>
</feature>
<evidence type="ECO:0000259" key="3">
    <source>
        <dbReference type="Pfam" id="PF12801"/>
    </source>
</evidence>
<feature type="transmembrane region" description="Helical" evidence="2">
    <location>
        <begin position="76"/>
        <end position="93"/>
    </location>
</feature>
<dbReference type="Pfam" id="PF12801">
    <property type="entry name" value="Fer4_5"/>
    <property type="match status" value="1"/>
</dbReference>
<feature type="transmembrane region" description="Helical" evidence="2">
    <location>
        <begin position="132"/>
        <end position="150"/>
    </location>
</feature>
<name>A0A951PEU3_9CYAN</name>
<proteinExistence type="predicted"/>
<protein>
    <submittedName>
        <fullName evidence="4">4Fe-4S binding protein</fullName>
    </submittedName>
</protein>
<feature type="transmembrane region" description="Helical" evidence="2">
    <location>
        <begin position="156"/>
        <end position="175"/>
    </location>
</feature>
<reference evidence="4" key="2">
    <citation type="journal article" date="2022" name="Microbiol. Resour. Announc.">
        <title>Metagenome Sequencing to Explore Phylogenomics of Terrestrial Cyanobacteria.</title>
        <authorList>
            <person name="Ward R.D."/>
            <person name="Stajich J.E."/>
            <person name="Johansen J.R."/>
            <person name="Huntemann M."/>
            <person name="Clum A."/>
            <person name="Foster B."/>
            <person name="Foster B."/>
            <person name="Roux S."/>
            <person name="Palaniappan K."/>
            <person name="Varghese N."/>
            <person name="Mukherjee S."/>
            <person name="Reddy T.B.K."/>
            <person name="Daum C."/>
            <person name="Copeland A."/>
            <person name="Chen I.A."/>
            <person name="Ivanova N.N."/>
            <person name="Kyrpides N.C."/>
            <person name="Shapiro N."/>
            <person name="Eloe-Fadrosh E.A."/>
            <person name="Pietrasiak N."/>
        </authorList>
    </citation>
    <scope>NUCLEOTIDE SEQUENCE</scope>
    <source>
        <strain evidence="4">GSE-TBD4-15B</strain>
    </source>
</reference>